<organism evidence="2 3">
    <name type="scientific">Rhodocytophaga aerolata</name>
    <dbReference type="NCBI Taxonomy" id="455078"/>
    <lineage>
        <taxon>Bacteria</taxon>
        <taxon>Pseudomonadati</taxon>
        <taxon>Bacteroidota</taxon>
        <taxon>Cytophagia</taxon>
        <taxon>Cytophagales</taxon>
        <taxon>Rhodocytophagaceae</taxon>
        <taxon>Rhodocytophaga</taxon>
    </lineage>
</organism>
<evidence type="ECO:0000313" key="3">
    <source>
        <dbReference type="Proteomes" id="UP001168528"/>
    </source>
</evidence>
<name>A0ABT8QZV9_9BACT</name>
<protein>
    <recommendedName>
        <fullName evidence="4">POTRA domain-containing protein</fullName>
    </recommendedName>
</protein>
<dbReference type="Proteomes" id="UP001168528">
    <property type="component" value="Unassembled WGS sequence"/>
</dbReference>
<keyword evidence="3" id="KW-1185">Reference proteome</keyword>
<evidence type="ECO:0000256" key="1">
    <source>
        <dbReference type="SAM" id="SignalP"/>
    </source>
</evidence>
<reference evidence="2" key="1">
    <citation type="submission" date="2023-07" db="EMBL/GenBank/DDBJ databases">
        <title>The genome sequence of Rhodocytophaga aerolata KACC 12507.</title>
        <authorList>
            <person name="Zhang X."/>
        </authorList>
    </citation>
    <scope>NUCLEOTIDE SEQUENCE</scope>
    <source>
        <strain evidence="2">KACC 12507</strain>
    </source>
</reference>
<keyword evidence="1" id="KW-0732">Signal</keyword>
<dbReference type="RefSeq" id="WP_302036170.1">
    <property type="nucleotide sequence ID" value="NZ_JAUKPO010000001.1"/>
</dbReference>
<proteinExistence type="predicted"/>
<evidence type="ECO:0000313" key="2">
    <source>
        <dbReference type="EMBL" id="MDO1445381.1"/>
    </source>
</evidence>
<comment type="caution">
    <text evidence="2">The sequence shown here is derived from an EMBL/GenBank/DDBJ whole genome shotgun (WGS) entry which is preliminary data.</text>
</comment>
<gene>
    <name evidence="2" type="ORF">Q0590_03915</name>
</gene>
<dbReference type="EMBL" id="JAUKPO010000001">
    <property type="protein sequence ID" value="MDO1445381.1"/>
    <property type="molecule type" value="Genomic_DNA"/>
</dbReference>
<accession>A0ABT8QZV9</accession>
<evidence type="ECO:0008006" key="4">
    <source>
        <dbReference type="Google" id="ProtNLM"/>
    </source>
</evidence>
<sequence>MKQLCWLFFTIACLPVFSQAQVIVNNQDINKNEDIRYIELIIDQRLFGQGEVFAIIDYGQVIRLRNLRQNRIKNIQGKDRPFGSEMDIFNFLYRNGWIHETTYAVGKEGYIHHIFQRRDSSGVVKE</sequence>
<feature type="chain" id="PRO_5047532090" description="POTRA domain-containing protein" evidence="1">
    <location>
        <begin position="21"/>
        <end position="126"/>
    </location>
</feature>
<feature type="signal peptide" evidence="1">
    <location>
        <begin position="1"/>
        <end position="20"/>
    </location>
</feature>